<feature type="domain" description="SsuA/THI5-like" evidence="2">
    <location>
        <begin position="58"/>
        <end position="263"/>
    </location>
</feature>
<dbReference type="InterPro" id="IPR015168">
    <property type="entry name" value="SsuA/THI5"/>
</dbReference>
<evidence type="ECO:0000256" key="1">
    <source>
        <dbReference type="SAM" id="Phobius"/>
    </source>
</evidence>
<keyword evidence="1" id="KW-1133">Transmembrane helix</keyword>
<proteinExistence type="predicted"/>
<dbReference type="PANTHER" id="PTHR31528">
    <property type="entry name" value="4-AMINO-5-HYDROXYMETHYL-2-METHYLPYRIMIDINE PHOSPHATE SYNTHASE THI11-RELATED"/>
    <property type="match status" value="1"/>
</dbReference>
<reference evidence="3 4" key="1">
    <citation type="submission" date="2018-12" db="EMBL/GenBank/DDBJ databases">
        <title>Rubrispira sanarue gen. nov., sp., nov., a member of the order Silvanigrellales, isolated from a brackish lake in Hamamatsu Japan.</title>
        <authorList>
            <person name="Maejima Y."/>
            <person name="Iino T."/>
            <person name="Muraguchi Y."/>
            <person name="Fukuda K."/>
            <person name="Nojiri H."/>
            <person name="Ohkuma M."/>
            <person name="Moriuchi R."/>
            <person name="Dohra H."/>
            <person name="Kimbara K."/>
            <person name="Shintani M."/>
        </authorList>
    </citation>
    <scope>NUCLEOTIDE SEQUENCE [LARGE SCALE GENOMIC DNA]</scope>
    <source>
        <strain evidence="3 4">RF1110005</strain>
    </source>
</reference>
<keyword evidence="1" id="KW-0812">Transmembrane</keyword>
<dbReference type="GO" id="GO:0009228">
    <property type="term" value="P:thiamine biosynthetic process"/>
    <property type="evidence" value="ECO:0007669"/>
    <property type="project" value="InterPro"/>
</dbReference>
<dbReference type="InterPro" id="IPR027939">
    <property type="entry name" value="NMT1/THI5"/>
</dbReference>
<dbReference type="EMBL" id="AP019368">
    <property type="protein sequence ID" value="BBH52528.1"/>
    <property type="molecule type" value="Genomic_DNA"/>
</dbReference>
<dbReference type="Pfam" id="PF09084">
    <property type="entry name" value="NMT1"/>
    <property type="match status" value="1"/>
</dbReference>
<protein>
    <submittedName>
        <fullName evidence="3">ABC transporter substrate-binding protein</fullName>
    </submittedName>
</protein>
<organism evidence="3 4">
    <name type="scientific">Fluviispira sanaruensis</name>
    <dbReference type="NCBI Taxonomy" id="2493639"/>
    <lineage>
        <taxon>Bacteria</taxon>
        <taxon>Pseudomonadati</taxon>
        <taxon>Bdellovibrionota</taxon>
        <taxon>Oligoflexia</taxon>
        <taxon>Silvanigrellales</taxon>
        <taxon>Silvanigrellaceae</taxon>
        <taxon>Fluviispira</taxon>
    </lineage>
</organism>
<dbReference type="SUPFAM" id="SSF53850">
    <property type="entry name" value="Periplasmic binding protein-like II"/>
    <property type="match status" value="1"/>
</dbReference>
<evidence type="ECO:0000259" key="2">
    <source>
        <dbReference type="Pfam" id="PF09084"/>
    </source>
</evidence>
<dbReference type="AlphaFoldDB" id="A0A4P2VJ68"/>
<sequence>MRKYLKSDFRSVPYFILLIVIAAIVIYVLGAKKENNTQERDNTNSFALTLGTDWFAQAEHGGFYQAVAAGIYKKYGLNVNIKMGGPQVNGLQLLLADEVQFYIPNSYMMISAAKQKLPLMSVAAIFQKDIQVLLAHPNVGNDTMESLKNKPIFISVPTAASIWGFLVGRFGYSDSQKKSYSHSLTPFLQNKNSVQEGILTSEPYLIEKKYGFKPVTLLLSDYGFSGYGELLTTTLKFEREHPEVVGKFVQATIEGWKNYLEDPVLGNELIKKANPNMTDDLLKFAHKKLISENILTGKDGNLFEIGAMTDVRWSEFMNMLIKNHVFDENVDYKSIYTLKYLNK</sequence>
<dbReference type="PANTHER" id="PTHR31528:SF3">
    <property type="entry name" value="THIAMINE BIOSYNTHESIS PROTEIN HI_0357-RELATED"/>
    <property type="match status" value="1"/>
</dbReference>
<keyword evidence="4" id="KW-1185">Reference proteome</keyword>
<dbReference type="RefSeq" id="WP_172603779.1">
    <property type="nucleotide sequence ID" value="NZ_AP019368.1"/>
</dbReference>
<feature type="transmembrane region" description="Helical" evidence="1">
    <location>
        <begin position="12"/>
        <end position="30"/>
    </location>
</feature>
<dbReference type="Gene3D" id="3.40.190.10">
    <property type="entry name" value="Periplasmic binding protein-like II"/>
    <property type="match status" value="2"/>
</dbReference>
<name>A0A4P2VJ68_FLUSA</name>
<dbReference type="KEGG" id="sbf:JCM31447_09690"/>
<gene>
    <name evidence="3" type="ORF">JCM31447_09690</name>
</gene>
<evidence type="ECO:0000313" key="4">
    <source>
        <dbReference type="Proteomes" id="UP000291236"/>
    </source>
</evidence>
<evidence type="ECO:0000313" key="3">
    <source>
        <dbReference type="EMBL" id="BBH52528.1"/>
    </source>
</evidence>
<keyword evidence="1" id="KW-0472">Membrane</keyword>
<dbReference type="Proteomes" id="UP000291236">
    <property type="component" value="Chromosome"/>
</dbReference>
<accession>A0A4P2VJ68</accession>